<dbReference type="EMBL" id="SGJB01000005">
    <property type="protein sequence ID" value="TQQ84950.1"/>
    <property type="molecule type" value="Genomic_DNA"/>
</dbReference>
<proteinExistence type="predicted"/>
<accession>A0A544QW74</accession>
<dbReference type="AlphaFoldDB" id="A0A544QW74"/>
<protein>
    <submittedName>
        <fullName evidence="2">Uncharacterized protein</fullName>
    </submittedName>
</protein>
<comment type="caution">
    <text evidence="2">The sequence shown here is derived from an EMBL/GenBank/DDBJ whole genome shotgun (WGS) entry which is preliminary data.</text>
</comment>
<gene>
    <name evidence="2" type="ORF">EXD82_03655</name>
</gene>
<reference evidence="2 3" key="1">
    <citation type="submission" date="2019-02" db="EMBL/GenBank/DDBJ databases">
        <title>Peptostreptococcaceae bacterium ZHW00191 nov., a new bacterium isolated from the human gut.</title>
        <authorList>
            <person name="Zhou H.-W."/>
            <person name="Chen X.-J."/>
        </authorList>
    </citation>
    <scope>NUCLEOTIDE SEQUENCE [LARGE SCALE GENOMIC DNA]</scope>
    <source>
        <strain evidence="2 3">ZHW00191</strain>
    </source>
</reference>
<evidence type="ECO:0000256" key="1">
    <source>
        <dbReference type="SAM" id="Phobius"/>
    </source>
</evidence>
<evidence type="ECO:0000313" key="2">
    <source>
        <dbReference type="EMBL" id="TQQ84950.1"/>
    </source>
</evidence>
<keyword evidence="3" id="KW-1185">Reference proteome</keyword>
<sequence>MDYKTVVRKITITIIEAIKVYCSIAMIESIFQNTNRLLSFNSPTTIGSSIITFCFCLYVGYTGYAK</sequence>
<keyword evidence="1" id="KW-0812">Transmembrane</keyword>
<name>A0A544QW74_9FIRM</name>
<feature type="transmembrane region" description="Helical" evidence="1">
    <location>
        <begin position="46"/>
        <end position="64"/>
    </location>
</feature>
<dbReference type="Proteomes" id="UP000317863">
    <property type="component" value="Unassembled WGS sequence"/>
</dbReference>
<evidence type="ECO:0000313" key="3">
    <source>
        <dbReference type="Proteomes" id="UP000317863"/>
    </source>
</evidence>
<organism evidence="2 3">
    <name type="scientific">Peptacetobacter hominis</name>
    <dbReference type="NCBI Taxonomy" id="2743610"/>
    <lineage>
        <taxon>Bacteria</taxon>
        <taxon>Bacillati</taxon>
        <taxon>Bacillota</taxon>
        <taxon>Clostridia</taxon>
        <taxon>Peptostreptococcales</taxon>
        <taxon>Peptostreptococcaceae</taxon>
        <taxon>Peptacetobacter</taxon>
    </lineage>
</organism>
<keyword evidence="1" id="KW-0472">Membrane</keyword>
<keyword evidence="1" id="KW-1133">Transmembrane helix</keyword>